<accession>A0ABR2Q3I6</accession>
<comment type="caution">
    <text evidence="1">The sequence shown here is derived from an EMBL/GenBank/DDBJ whole genome shotgun (WGS) entry which is preliminary data.</text>
</comment>
<protein>
    <recommendedName>
        <fullName evidence="3">Secreted protein</fullName>
    </recommendedName>
</protein>
<organism evidence="1 2">
    <name type="scientific">Hibiscus sabdariffa</name>
    <name type="common">roselle</name>
    <dbReference type="NCBI Taxonomy" id="183260"/>
    <lineage>
        <taxon>Eukaryota</taxon>
        <taxon>Viridiplantae</taxon>
        <taxon>Streptophyta</taxon>
        <taxon>Embryophyta</taxon>
        <taxon>Tracheophyta</taxon>
        <taxon>Spermatophyta</taxon>
        <taxon>Magnoliopsida</taxon>
        <taxon>eudicotyledons</taxon>
        <taxon>Gunneridae</taxon>
        <taxon>Pentapetalae</taxon>
        <taxon>rosids</taxon>
        <taxon>malvids</taxon>
        <taxon>Malvales</taxon>
        <taxon>Malvaceae</taxon>
        <taxon>Malvoideae</taxon>
        <taxon>Hibiscus</taxon>
    </lineage>
</organism>
<dbReference type="EMBL" id="JBBPBN010000046">
    <property type="protein sequence ID" value="KAK8995027.1"/>
    <property type="molecule type" value="Genomic_DNA"/>
</dbReference>
<dbReference type="Proteomes" id="UP001396334">
    <property type="component" value="Unassembled WGS sequence"/>
</dbReference>
<reference evidence="1 2" key="1">
    <citation type="journal article" date="2024" name="G3 (Bethesda)">
        <title>Genome assembly of Hibiscus sabdariffa L. provides insights into metabolisms of medicinal natural products.</title>
        <authorList>
            <person name="Kim T."/>
        </authorList>
    </citation>
    <scope>NUCLEOTIDE SEQUENCE [LARGE SCALE GENOMIC DNA]</scope>
    <source>
        <strain evidence="1">TK-2024</strain>
        <tissue evidence="1">Old leaves</tissue>
    </source>
</reference>
<proteinExistence type="predicted"/>
<gene>
    <name evidence="1" type="ORF">V6N11_069478</name>
</gene>
<name>A0ABR2Q3I6_9ROSI</name>
<keyword evidence="2" id="KW-1185">Reference proteome</keyword>
<sequence>MAQSFLCGLVGGLFFKPDRLLGSSLRGQLPCWTGSRGLSPWRTLAAARLDAVRRSPVAISASHHHRSRAIATPFHATGVDSREDHGKSP</sequence>
<evidence type="ECO:0008006" key="3">
    <source>
        <dbReference type="Google" id="ProtNLM"/>
    </source>
</evidence>
<evidence type="ECO:0000313" key="1">
    <source>
        <dbReference type="EMBL" id="KAK8995027.1"/>
    </source>
</evidence>
<evidence type="ECO:0000313" key="2">
    <source>
        <dbReference type="Proteomes" id="UP001396334"/>
    </source>
</evidence>